<proteinExistence type="predicted"/>
<gene>
    <name evidence="1" type="ORF">B0A77_00665</name>
</gene>
<protein>
    <submittedName>
        <fullName evidence="1">Uncharacterized protein</fullName>
    </submittedName>
</protein>
<comment type="caution">
    <text evidence="1">The sequence shown here is derived from an EMBL/GenBank/DDBJ whole genome shotgun (WGS) entry which is preliminary data.</text>
</comment>
<dbReference type="EMBL" id="PCMW01000005">
    <property type="protein sequence ID" value="PDS27076.1"/>
    <property type="molecule type" value="Genomic_DNA"/>
</dbReference>
<reference evidence="1 2" key="1">
    <citation type="submission" date="2017-09" db="EMBL/GenBank/DDBJ databases">
        <title>Whole genomes of Flavobacteriaceae.</title>
        <authorList>
            <person name="Stine C."/>
            <person name="Li C."/>
            <person name="Tadesse D."/>
        </authorList>
    </citation>
    <scope>NUCLEOTIDE SEQUENCE [LARGE SCALE GENOMIC DNA]</scope>
    <source>
        <strain evidence="1 2">ATCC 35036</strain>
    </source>
</reference>
<name>A0A2H3KF53_9FLAO</name>
<dbReference type="Proteomes" id="UP000220828">
    <property type="component" value="Unassembled WGS sequence"/>
</dbReference>
<sequence length="66" mass="7839">MTKLQIKILNAIKTNKLNPKILGERNWFNYFIRVTALVWARKNPDGYQLEVYTDYSKNEHLATIKI</sequence>
<dbReference type="OrthoDB" id="1202750at2"/>
<dbReference type="RefSeq" id="WP_097553191.1">
    <property type="nucleotide sequence ID" value="NZ_PCMW01000005.1"/>
</dbReference>
<accession>A0A2H3KF53</accession>
<organism evidence="1 2">
    <name type="scientific">Flavobacterium branchiophilum</name>
    <dbReference type="NCBI Taxonomy" id="55197"/>
    <lineage>
        <taxon>Bacteria</taxon>
        <taxon>Pseudomonadati</taxon>
        <taxon>Bacteroidota</taxon>
        <taxon>Flavobacteriia</taxon>
        <taxon>Flavobacteriales</taxon>
        <taxon>Flavobacteriaceae</taxon>
        <taxon>Flavobacterium</taxon>
    </lineage>
</organism>
<evidence type="ECO:0000313" key="1">
    <source>
        <dbReference type="EMBL" id="PDS27076.1"/>
    </source>
</evidence>
<evidence type="ECO:0000313" key="2">
    <source>
        <dbReference type="Proteomes" id="UP000220828"/>
    </source>
</evidence>
<dbReference type="AlphaFoldDB" id="A0A2H3KF53"/>